<reference evidence="2" key="2">
    <citation type="submission" date="2020-06" db="EMBL/GenBank/DDBJ databases">
        <title>Helianthus annuus Genome sequencing and assembly Release 2.</title>
        <authorList>
            <person name="Gouzy J."/>
            <person name="Langlade N."/>
            <person name="Munos S."/>
        </authorList>
    </citation>
    <scope>NUCLEOTIDE SEQUENCE</scope>
    <source>
        <tissue evidence="2">Leaves</tissue>
    </source>
</reference>
<keyword evidence="1" id="KW-0732">Signal</keyword>
<evidence type="ECO:0000313" key="3">
    <source>
        <dbReference type="Proteomes" id="UP000215914"/>
    </source>
</evidence>
<reference evidence="2" key="1">
    <citation type="journal article" date="2017" name="Nature">
        <title>The sunflower genome provides insights into oil metabolism, flowering and Asterid evolution.</title>
        <authorList>
            <person name="Badouin H."/>
            <person name="Gouzy J."/>
            <person name="Grassa C.J."/>
            <person name="Murat F."/>
            <person name="Staton S.E."/>
            <person name="Cottret L."/>
            <person name="Lelandais-Briere C."/>
            <person name="Owens G.L."/>
            <person name="Carrere S."/>
            <person name="Mayjonade B."/>
            <person name="Legrand L."/>
            <person name="Gill N."/>
            <person name="Kane N.C."/>
            <person name="Bowers J.E."/>
            <person name="Hubner S."/>
            <person name="Bellec A."/>
            <person name="Berard A."/>
            <person name="Berges H."/>
            <person name="Blanchet N."/>
            <person name="Boniface M.C."/>
            <person name="Brunel D."/>
            <person name="Catrice O."/>
            <person name="Chaidir N."/>
            <person name="Claudel C."/>
            <person name="Donnadieu C."/>
            <person name="Faraut T."/>
            <person name="Fievet G."/>
            <person name="Helmstetter N."/>
            <person name="King M."/>
            <person name="Knapp S.J."/>
            <person name="Lai Z."/>
            <person name="Le Paslier M.C."/>
            <person name="Lippi Y."/>
            <person name="Lorenzon L."/>
            <person name="Mandel J.R."/>
            <person name="Marage G."/>
            <person name="Marchand G."/>
            <person name="Marquand E."/>
            <person name="Bret-Mestries E."/>
            <person name="Morien E."/>
            <person name="Nambeesan S."/>
            <person name="Nguyen T."/>
            <person name="Pegot-Espagnet P."/>
            <person name="Pouilly N."/>
            <person name="Raftis F."/>
            <person name="Sallet E."/>
            <person name="Schiex T."/>
            <person name="Thomas J."/>
            <person name="Vandecasteele C."/>
            <person name="Vares D."/>
            <person name="Vear F."/>
            <person name="Vautrin S."/>
            <person name="Crespi M."/>
            <person name="Mangin B."/>
            <person name="Burke J.M."/>
            <person name="Salse J."/>
            <person name="Munos S."/>
            <person name="Vincourt P."/>
            <person name="Rieseberg L.H."/>
            <person name="Langlade N.B."/>
        </authorList>
    </citation>
    <scope>NUCLEOTIDE SEQUENCE</scope>
    <source>
        <tissue evidence="2">Leaves</tissue>
    </source>
</reference>
<protein>
    <submittedName>
        <fullName evidence="2">Uncharacterized protein</fullName>
    </submittedName>
</protein>
<name>A0A9K3JJW6_HELAN</name>
<dbReference type="Proteomes" id="UP000215914">
    <property type="component" value="Unassembled WGS sequence"/>
</dbReference>
<dbReference type="Gramene" id="mRNA:HanXRQr2_Chr03g0135411">
    <property type="protein sequence ID" value="mRNA:HanXRQr2_Chr03g0135411"/>
    <property type="gene ID" value="HanXRQr2_Chr03g0135411"/>
</dbReference>
<proteinExistence type="predicted"/>
<dbReference type="AlphaFoldDB" id="A0A9K3JJW6"/>
<feature type="signal peptide" evidence="1">
    <location>
        <begin position="1"/>
        <end position="26"/>
    </location>
</feature>
<keyword evidence="3" id="KW-1185">Reference proteome</keyword>
<sequence length="64" mass="7240">MFKCVGKHFMSLLFCVLLPKCHLAEGDFADNKIRIPNLVILHGASLWLRHGCNSRFELVKGASR</sequence>
<accession>A0A9K3JJW6</accession>
<gene>
    <name evidence="2" type="ORF">HanXRQr2_Chr03g0135411</name>
</gene>
<evidence type="ECO:0000313" key="2">
    <source>
        <dbReference type="EMBL" id="KAF5816539.1"/>
    </source>
</evidence>
<organism evidence="2 3">
    <name type="scientific">Helianthus annuus</name>
    <name type="common">Common sunflower</name>
    <dbReference type="NCBI Taxonomy" id="4232"/>
    <lineage>
        <taxon>Eukaryota</taxon>
        <taxon>Viridiplantae</taxon>
        <taxon>Streptophyta</taxon>
        <taxon>Embryophyta</taxon>
        <taxon>Tracheophyta</taxon>
        <taxon>Spermatophyta</taxon>
        <taxon>Magnoliopsida</taxon>
        <taxon>eudicotyledons</taxon>
        <taxon>Gunneridae</taxon>
        <taxon>Pentapetalae</taxon>
        <taxon>asterids</taxon>
        <taxon>campanulids</taxon>
        <taxon>Asterales</taxon>
        <taxon>Asteraceae</taxon>
        <taxon>Asteroideae</taxon>
        <taxon>Heliantheae alliance</taxon>
        <taxon>Heliantheae</taxon>
        <taxon>Helianthus</taxon>
    </lineage>
</organism>
<evidence type="ECO:0000256" key="1">
    <source>
        <dbReference type="SAM" id="SignalP"/>
    </source>
</evidence>
<feature type="chain" id="PRO_5039903518" evidence="1">
    <location>
        <begin position="27"/>
        <end position="64"/>
    </location>
</feature>
<comment type="caution">
    <text evidence="2">The sequence shown here is derived from an EMBL/GenBank/DDBJ whole genome shotgun (WGS) entry which is preliminary data.</text>
</comment>
<dbReference type="EMBL" id="MNCJ02000318">
    <property type="protein sequence ID" value="KAF5816539.1"/>
    <property type="molecule type" value="Genomic_DNA"/>
</dbReference>